<dbReference type="PANTHER" id="PTHR13060:SF0">
    <property type="entry name" value="PROTEIN ECDYSONELESS HOMOLOG"/>
    <property type="match status" value="1"/>
</dbReference>
<evidence type="ECO:0000313" key="2">
    <source>
        <dbReference type="EMBL" id="CAD7227436.1"/>
    </source>
</evidence>
<dbReference type="GO" id="GO:0005634">
    <property type="term" value="C:nucleus"/>
    <property type="evidence" value="ECO:0007669"/>
    <property type="project" value="TreeGrafter"/>
</dbReference>
<feature type="compositionally biased region" description="Basic and acidic residues" evidence="1">
    <location>
        <begin position="539"/>
        <end position="548"/>
    </location>
</feature>
<dbReference type="OrthoDB" id="27237at2759"/>
<dbReference type="EMBL" id="OB661139">
    <property type="protein sequence ID" value="CAD7227436.1"/>
    <property type="molecule type" value="Genomic_DNA"/>
</dbReference>
<dbReference type="Pfam" id="PF07093">
    <property type="entry name" value="SGT1"/>
    <property type="match status" value="2"/>
</dbReference>
<dbReference type="AlphaFoldDB" id="A0A7R8ZKN5"/>
<dbReference type="InterPro" id="IPR010770">
    <property type="entry name" value="Ecd"/>
</dbReference>
<proteinExistence type="predicted"/>
<gene>
    <name evidence="2" type="ORF">CTOB1V02_LOCUS5343</name>
</gene>
<evidence type="ECO:0000256" key="1">
    <source>
        <dbReference type="SAM" id="MobiDB-lite"/>
    </source>
</evidence>
<name>A0A7R8ZKN5_9CRUS</name>
<feature type="region of interest" description="Disordered" evidence="1">
    <location>
        <begin position="528"/>
        <end position="548"/>
    </location>
</feature>
<organism evidence="2">
    <name type="scientific">Cyprideis torosa</name>
    <dbReference type="NCBI Taxonomy" id="163714"/>
    <lineage>
        <taxon>Eukaryota</taxon>
        <taxon>Metazoa</taxon>
        <taxon>Ecdysozoa</taxon>
        <taxon>Arthropoda</taxon>
        <taxon>Crustacea</taxon>
        <taxon>Oligostraca</taxon>
        <taxon>Ostracoda</taxon>
        <taxon>Podocopa</taxon>
        <taxon>Podocopida</taxon>
        <taxon>Cytherocopina</taxon>
        <taxon>Cytheroidea</taxon>
        <taxon>Cytherideidae</taxon>
        <taxon>Cyprideis</taxon>
    </lineage>
</organism>
<accession>A0A7R8ZKN5</accession>
<protein>
    <submittedName>
        <fullName evidence="2">Uncharacterized protein</fullName>
    </submittedName>
</protein>
<dbReference type="PANTHER" id="PTHR13060">
    <property type="entry name" value="SGT1 PROTEIN HSGT1 SUPPRESSOR OF GCR2"/>
    <property type="match status" value="1"/>
</dbReference>
<feature type="region of interest" description="Disordered" evidence="1">
    <location>
        <begin position="648"/>
        <end position="668"/>
    </location>
</feature>
<reference evidence="2" key="1">
    <citation type="submission" date="2020-11" db="EMBL/GenBank/DDBJ databases">
        <authorList>
            <person name="Tran Van P."/>
        </authorList>
    </citation>
    <scope>NUCLEOTIDE SEQUENCE</scope>
</reference>
<sequence>MDPPAVTYEVFVPIKEGDLDLVRNVLARVLSLSVGYVWHYEEFHLEEDERKQDHKLEGWKVLRGSTCIGDNTEDEWFIVWLLSSVTEQIPGTAASYHNPLKLGVYRIYEGVGYPASDGAFCTYPDPAGAEGRSGRSTGSLFMNLRAESRSLSIFESAPLRPIVAEIRVWDEDGEILLIEAAESIPKWASRARNTTNRVFLFNGVVHLIPPPALSPKTLPSISLQAALSILTENADATRASDPVQEDIQQRIRGYPEKMEASFHRANVYLPASAAVLLKSQPSLLSPAVHAFVQRDPMDAKVLRAMRFFPPESCVRVRVTFTRHLYAMLMTNKFTPDLRTGWKYPKDVSPASPEWKEVDTGIRLACGFELLASSGKPKLNPEQAKNTPDFEGNPKWEKFLDSLKNSGYFRHELPGSKLHVDLMSQAKSYFRNHLNTTQGVGLPPAAMGQRVHDLLAEMDLQGSALEELKKNEKELPASDDDSWLHVNPEDLEDMLSKKFNLPNQTADDLTTLPDSLNLFLNHMASYEGAEAPAASRSRKTSRDERRRKVSLETMRRKISSISTLSTELANMGGESMESAFANILNLSSCDEEDLSSMMAKDEDDFLDSDDDSMSEYDDEAEALLEAALGNAEGLDIQGFMKQMDRELEGQISLSRDSTAPGDEEQAKKGAMENILAAYVAEGGRPGPASNLLRSTLQ</sequence>